<evidence type="ECO:0000313" key="2">
    <source>
        <dbReference type="Proteomes" id="UP000247409"/>
    </source>
</evidence>
<gene>
    <name evidence="1" type="ORF">BWQ96_07165</name>
</gene>
<dbReference type="SUPFAM" id="SSF81660">
    <property type="entry name" value="Metal cation-transporting ATPase, ATP-binding domain N"/>
    <property type="match status" value="1"/>
</dbReference>
<evidence type="ECO:0000313" key="1">
    <source>
        <dbReference type="EMBL" id="PXF43079.1"/>
    </source>
</evidence>
<dbReference type="Gene3D" id="3.40.1110.10">
    <property type="entry name" value="Calcium-transporting ATPase, cytoplasmic domain N"/>
    <property type="match status" value="1"/>
</dbReference>
<dbReference type="GO" id="GO:0006897">
    <property type="term" value="P:endocytosis"/>
    <property type="evidence" value="ECO:0007669"/>
    <property type="project" value="TreeGrafter"/>
</dbReference>
<keyword evidence="2" id="KW-1185">Reference proteome</keyword>
<dbReference type="GO" id="GO:0005768">
    <property type="term" value="C:endosome"/>
    <property type="evidence" value="ECO:0007669"/>
    <property type="project" value="TreeGrafter"/>
</dbReference>
<dbReference type="GO" id="GO:0000166">
    <property type="term" value="F:nucleotide binding"/>
    <property type="evidence" value="ECO:0007669"/>
    <property type="project" value="InterPro"/>
</dbReference>
<dbReference type="AlphaFoldDB" id="A0A2V3ILZ5"/>
<comment type="caution">
    <text evidence="1">The sequence shown here is derived from an EMBL/GenBank/DDBJ whole genome shotgun (WGS) entry which is preliminary data.</text>
</comment>
<sequence>MTVDTVLSNSIAPIRSRESTSSRRAQKQVQEALLAVALAHTVTPVEDGGEPTLQAASPDEVALVKFAESVGLILRERSINRVVLRVPGDFELSYDILAEFPFTSEATRMGVIVQNQQSKNITLYVKGADTVMSRKVRYNDWLDEESVATW</sequence>
<reference evidence="1 2" key="1">
    <citation type="journal article" date="2018" name="Mol. Biol. Evol.">
        <title>Analysis of the draft genome of the red seaweed Gracilariopsis chorda provides insights into genome size evolution in Rhodophyta.</title>
        <authorList>
            <person name="Lee J."/>
            <person name="Yang E.C."/>
            <person name="Graf L."/>
            <person name="Yang J.H."/>
            <person name="Qiu H."/>
            <person name="Zel Zion U."/>
            <person name="Chan C.X."/>
            <person name="Stephens T.G."/>
            <person name="Weber A.P.M."/>
            <person name="Boo G.H."/>
            <person name="Boo S.M."/>
            <person name="Kim K.M."/>
            <person name="Shin Y."/>
            <person name="Jung M."/>
            <person name="Lee S.J."/>
            <person name="Yim H.S."/>
            <person name="Lee J.H."/>
            <person name="Bhattacharya D."/>
            <person name="Yoon H.S."/>
        </authorList>
    </citation>
    <scope>NUCLEOTIDE SEQUENCE [LARGE SCALE GENOMIC DNA]</scope>
    <source>
        <strain evidence="1 2">SKKU-2015</strain>
        <tissue evidence="1">Whole body</tissue>
    </source>
</reference>
<dbReference type="InterPro" id="IPR023299">
    <property type="entry name" value="ATPase_P-typ_cyto_dom_N"/>
</dbReference>
<dbReference type="EMBL" id="NBIV01000138">
    <property type="protein sequence ID" value="PXF43079.1"/>
    <property type="molecule type" value="Genomic_DNA"/>
</dbReference>
<proteinExistence type="predicted"/>
<dbReference type="Pfam" id="PF13246">
    <property type="entry name" value="Cation_ATPase"/>
    <property type="match status" value="1"/>
</dbReference>
<dbReference type="Proteomes" id="UP000247409">
    <property type="component" value="Unassembled WGS sequence"/>
</dbReference>
<protein>
    <submittedName>
        <fullName evidence="1">Putative phospholipid-transporting ATPase IIB</fullName>
    </submittedName>
</protein>
<dbReference type="GO" id="GO:0006890">
    <property type="term" value="P:retrograde vesicle-mediated transport, Golgi to endoplasmic reticulum"/>
    <property type="evidence" value="ECO:0007669"/>
    <property type="project" value="TreeGrafter"/>
</dbReference>
<dbReference type="OrthoDB" id="377733at2759"/>
<dbReference type="GO" id="GO:0045332">
    <property type="term" value="P:phospholipid translocation"/>
    <property type="evidence" value="ECO:0007669"/>
    <property type="project" value="TreeGrafter"/>
</dbReference>
<dbReference type="PANTHER" id="PTHR24092">
    <property type="entry name" value="PROBABLE PHOSPHOLIPID-TRANSPORTING ATPASE"/>
    <property type="match status" value="1"/>
</dbReference>
<name>A0A2V3ILZ5_9FLOR</name>
<accession>A0A2V3ILZ5</accession>
<dbReference type="GO" id="GO:0140326">
    <property type="term" value="F:ATPase-coupled intramembrane lipid transporter activity"/>
    <property type="evidence" value="ECO:0007669"/>
    <property type="project" value="TreeGrafter"/>
</dbReference>
<dbReference type="GO" id="GO:0005802">
    <property type="term" value="C:trans-Golgi network"/>
    <property type="evidence" value="ECO:0007669"/>
    <property type="project" value="TreeGrafter"/>
</dbReference>
<dbReference type="PANTHER" id="PTHR24092:SF5">
    <property type="entry name" value="PHOSPHOLIPID-TRANSPORTING ATPASE"/>
    <property type="match status" value="1"/>
</dbReference>
<dbReference type="STRING" id="448386.A0A2V3ILZ5"/>
<dbReference type="GO" id="GO:0005886">
    <property type="term" value="C:plasma membrane"/>
    <property type="evidence" value="ECO:0007669"/>
    <property type="project" value="TreeGrafter"/>
</dbReference>
<organism evidence="1 2">
    <name type="scientific">Gracilariopsis chorda</name>
    <dbReference type="NCBI Taxonomy" id="448386"/>
    <lineage>
        <taxon>Eukaryota</taxon>
        <taxon>Rhodophyta</taxon>
        <taxon>Florideophyceae</taxon>
        <taxon>Rhodymeniophycidae</taxon>
        <taxon>Gracilariales</taxon>
        <taxon>Gracilariaceae</taxon>
        <taxon>Gracilariopsis</taxon>
    </lineage>
</organism>